<proteinExistence type="predicted"/>
<reference evidence="2 3" key="2">
    <citation type="journal article" date="2016" name="ISME J.">
        <title>Physiological and genomic characterization of two novel marine thaumarchaeal strains indicates niche differentiation.</title>
        <authorList>
            <person name="Bayer B."/>
            <person name="Vojvoda J."/>
            <person name="Offre P."/>
            <person name="Alves R.J."/>
            <person name="Elisabeth N.H."/>
            <person name="Garcia J.A."/>
            <person name="Volland J.M."/>
            <person name="Srivastava A."/>
            <person name="Schleper C."/>
            <person name="Herndl G.J."/>
        </authorList>
    </citation>
    <scope>NUCLEOTIDE SEQUENCE [LARGE SCALE GENOMIC DNA]</scope>
    <source>
        <strain evidence="2 3">D3C</strain>
    </source>
</reference>
<dbReference type="Pfam" id="PF04773">
    <property type="entry name" value="FecR"/>
    <property type="match status" value="1"/>
</dbReference>
<dbReference type="GeneID" id="41601185"/>
<evidence type="ECO:0000313" key="3">
    <source>
        <dbReference type="Proteomes" id="UP000032027"/>
    </source>
</evidence>
<organism evidence="2 3">
    <name type="scientific">Nitrosopumilus piranensis</name>
    <dbReference type="NCBI Taxonomy" id="1582439"/>
    <lineage>
        <taxon>Archaea</taxon>
        <taxon>Nitrososphaerota</taxon>
        <taxon>Nitrososphaeria</taxon>
        <taxon>Nitrosopumilales</taxon>
        <taxon>Nitrosopumilaceae</taxon>
        <taxon>Nitrosopumilus</taxon>
    </lineage>
</organism>
<dbReference type="AlphaFoldDB" id="A0A0C5C1S1"/>
<gene>
    <name evidence="2" type="ORF">NPIRD3C_2115</name>
</gene>
<keyword evidence="3" id="KW-1185">Reference proteome</keyword>
<evidence type="ECO:0000259" key="1">
    <source>
        <dbReference type="Pfam" id="PF04773"/>
    </source>
</evidence>
<dbReference type="EMBL" id="CP010868">
    <property type="protein sequence ID" value="AJM93325.1"/>
    <property type="molecule type" value="Genomic_DNA"/>
</dbReference>
<dbReference type="PATRIC" id="fig|1582439.9.peg.2186"/>
<dbReference type="HOGENOM" id="CLU_309194_0_0_2"/>
<accession>A0A0C5C1S1</accession>
<sequence>MIAPPPPPPEPVYGSSGLYCPPSAGGYVYDPQGVPRENFGSYVNSFWCSYGDYESGYWSSTGTVSVNWQYQGNYDDIYHDYDCGTEQKVGSTTWIASDDVAVVAGYSNQVYYQSTTAFKSAALDLLSQVEQLDIAVPCGESSTTDSEEGVSVGGDTITPIPTPEPIPAPYPEPIPAPEPELEECRDFELIVRKKIETIAPGDTASFPIFVGHVNPTCDVLQKHVTVALSLTTDSQKLRQDGDWGFPTINKSIAATAPFDTTLNVYTLPTIPVNHYSLLVIAKDSDGNQKTSSVDVIIEKPEPVVGQKSGVVFVVQGEVTVKRTSGDVEYLTQNSILYAGDRIFTLNSGHIEIIFQSGHKVILGPNSEFELADTSKEKSKFQLLKGKVHAFFEKGCLLCIIETQKANLAVRGTEFITTHTGDVTTVELIEGTVEITNLVNRNTKIVSAGDVASIDNFGIHVESSMDDKDTQEEYFDEGYSGFDGPDGTYDGPGDVRTDDDGYEDEYDFDYYDYEDPPNLEYVLHDLSNYNVAMKIPDHWKTWASINTSEFPHRTFYSFWYNSWMNWLALGIYHDVGQQIDLQNYDQVTDFIEDYERQWCIDSQTTPVYLDDPGEEGWMTCLDIPNFNFKKITVNGLDAIQVSYEISEKFRFERGDEVEFEKWQRWLNLIPYDDDIILVGGETISKNIGQQQRIIFDSINSFQILDVTKPVFLETLYRQDAIPERPLSPTETLPLVESDFVDITPSVSQSNSDSISIVLEQNEMQLQWYEPIQLKISGEIEDYSRGARILFTITDPNGQTAEQKIVGTKDGNYENVLWFDKRTIHGEYEIQAEYQGQETDTVTFNLLPPYKQKSTELLQEKNLSRKQVPEWIKNNVQWWADGAIGDDSFKQGISFMIKEDIIAIDDLPESSDTSEDTIPYWVKNNAKWWAEGQIDETEFVNGLKYMVEKGLIGVN</sequence>
<feature type="domain" description="FecR protein" evidence="1">
    <location>
        <begin position="340"/>
        <end position="433"/>
    </location>
</feature>
<dbReference type="InterPro" id="IPR006860">
    <property type="entry name" value="FecR"/>
</dbReference>
<dbReference type="PANTHER" id="PTHR38731">
    <property type="entry name" value="LIPL45-RELATED LIPOPROTEIN-RELATED"/>
    <property type="match status" value="1"/>
</dbReference>
<dbReference type="Gene3D" id="2.60.120.1440">
    <property type="match status" value="1"/>
</dbReference>
<protein>
    <recommendedName>
        <fullName evidence="1">FecR protein domain-containing protein</fullName>
    </recommendedName>
</protein>
<reference evidence="2 3" key="3">
    <citation type="journal article" date="2019" name="Int. J. Syst. Evol. Microbiol.">
        <title>Nitrosopumilus adriaticus sp. nov. and Nitrosopumilus piranensis sp. nov., two ammonia-oxidizing archaea from the Adriatic Sea and members of the class Nitrososphaeria.</title>
        <authorList>
            <person name="Bayer B."/>
            <person name="Vojvoda J."/>
            <person name="Reinthaler T."/>
            <person name="Reyes C."/>
            <person name="Pinto M."/>
            <person name="Herndl G.J."/>
        </authorList>
    </citation>
    <scope>NUCLEOTIDE SEQUENCE [LARGE SCALE GENOMIC DNA]</scope>
    <source>
        <strain evidence="2 3">D3C</strain>
    </source>
</reference>
<dbReference type="Proteomes" id="UP000032027">
    <property type="component" value="Chromosome"/>
</dbReference>
<dbReference type="RefSeq" id="WP_160272935.1">
    <property type="nucleotide sequence ID" value="NZ_CP010868.1"/>
</dbReference>
<dbReference type="KEGG" id="nid:NPIRD3C_2115"/>
<dbReference type="STRING" id="1582439.NPIRD3C_2115"/>
<name>A0A0C5C1S1_9ARCH</name>
<reference evidence="3" key="1">
    <citation type="submission" date="2015-02" db="EMBL/GenBank/DDBJ databases">
        <title>Characterization of two novel Thaumarchaeota isolated from the Northern Adriatic Sea.</title>
        <authorList>
            <person name="Bayer B."/>
            <person name="Vojvoda J."/>
            <person name="Offre P."/>
            <person name="Srivastava A."/>
            <person name="Elisabeth N."/>
            <person name="Garcia J.A.L."/>
            <person name="Schleper C."/>
            <person name="Herndl G.J."/>
        </authorList>
    </citation>
    <scope>NUCLEOTIDE SEQUENCE [LARGE SCALE GENOMIC DNA]</scope>
    <source>
        <strain evidence="3">D3C</strain>
    </source>
</reference>
<evidence type="ECO:0000313" key="2">
    <source>
        <dbReference type="EMBL" id="AJM93325.1"/>
    </source>
</evidence>